<feature type="domain" description="Histidine kinase" evidence="11">
    <location>
        <begin position="266"/>
        <end position="461"/>
    </location>
</feature>
<reference evidence="13" key="1">
    <citation type="submission" date="2021-12" db="EMBL/GenBank/DDBJ databases">
        <authorList>
            <person name="Ulrich A."/>
        </authorList>
    </citation>
    <scope>NUCLEOTIDE SEQUENCE</scope>
    <source>
        <strain evidence="13">A1P009</strain>
    </source>
</reference>
<dbReference type="InterPro" id="IPR003661">
    <property type="entry name" value="HisK_dim/P_dom"/>
</dbReference>
<dbReference type="Pfam" id="PF00512">
    <property type="entry name" value="HisKA"/>
    <property type="match status" value="1"/>
</dbReference>
<keyword evidence="9 13" id="KW-0067">ATP-binding</keyword>
<dbReference type="InterPro" id="IPR003660">
    <property type="entry name" value="HAMP_dom"/>
</dbReference>
<dbReference type="InterPro" id="IPR036890">
    <property type="entry name" value="HATPase_C_sf"/>
</dbReference>
<evidence type="ECO:0000259" key="11">
    <source>
        <dbReference type="PROSITE" id="PS50109"/>
    </source>
</evidence>
<keyword evidence="10" id="KW-0812">Transmembrane</keyword>
<dbReference type="SMART" id="SM00388">
    <property type="entry name" value="HisKA"/>
    <property type="match status" value="1"/>
</dbReference>
<dbReference type="Proteomes" id="UP001430360">
    <property type="component" value="Unassembled WGS sequence"/>
</dbReference>
<proteinExistence type="predicted"/>
<sequence length="461" mass="49356">MIRRFPILAQVGGLALAAFLIGQAIAISFFFIRPPPVPQIKPSEAIAALLSPAGALSSGMHREEAAAPPTRSPTRASDVLLAVSIASAVDRPLADIQVHTLDPTDQPQRVSSFKLSAPDLSSASYAIGKVDDLDKVPSQLLASIAAAYLAEDAPQPAFQVSMRSENGWITVGPDTSWLSLWRGRVLLMFAVSIILLAPLTWWIARRITVPVRALSKAASSAGKSGLDMAEFPVAGPTEIAQTGAALNQMRSALASHAEERTRMLTAVAHDLRTPLTALKLRMHAIEDPAVPRMVADIDRMEHMISEIMAFSRDRQESEPAEMVELRDLVSDCIEAGAYDDFARLMPGLAVSTMASPLQLGRAIGNILENARNYAHAVEVRVGSEERIAWIELADDGPGIPEHELSRVLEPFYRGESSRNRATGGIGLGLATADLAIKRSGGSLVLSNGAVRGLIARIELPV</sequence>
<dbReference type="SUPFAM" id="SSF47384">
    <property type="entry name" value="Homodimeric domain of signal transducing histidine kinase"/>
    <property type="match status" value="1"/>
</dbReference>
<dbReference type="PANTHER" id="PTHR44936">
    <property type="entry name" value="SENSOR PROTEIN CREC"/>
    <property type="match status" value="1"/>
</dbReference>
<dbReference type="EC" id="2.7.13.3" evidence="3"/>
<dbReference type="Gene3D" id="3.30.565.10">
    <property type="entry name" value="Histidine kinase-like ATPase, C-terminal domain"/>
    <property type="match status" value="1"/>
</dbReference>
<dbReference type="PRINTS" id="PR00344">
    <property type="entry name" value="BCTRLSENSOR"/>
</dbReference>
<evidence type="ECO:0000256" key="7">
    <source>
        <dbReference type="ARBA" id="ARBA00022741"/>
    </source>
</evidence>
<evidence type="ECO:0000256" key="9">
    <source>
        <dbReference type="ARBA" id="ARBA00022840"/>
    </source>
</evidence>
<evidence type="ECO:0000313" key="14">
    <source>
        <dbReference type="Proteomes" id="UP001430360"/>
    </source>
</evidence>
<evidence type="ECO:0000256" key="3">
    <source>
        <dbReference type="ARBA" id="ARBA00012438"/>
    </source>
</evidence>
<comment type="catalytic activity">
    <reaction evidence="1">
        <text>ATP + protein L-histidine = ADP + protein N-phospho-L-histidine.</text>
        <dbReference type="EC" id="2.7.13.3"/>
    </reaction>
</comment>
<dbReference type="SUPFAM" id="SSF55874">
    <property type="entry name" value="ATPase domain of HSP90 chaperone/DNA topoisomerase II/histidine kinase"/>
    <property type="match status" value="1"/>
</dbReference>
<keyword evidence="10" id="KW-0472">Membrane</keyword>
<keyword evidence="7" id="KW-0547">Nucleotide-binding</keyword>
<keyword evidence="8" id="KW-0418">Kinase</keyword>
<evidence type="ECO:0000256" key="6">
    <source>
        <dbReference type="ARBA" id="ARBA00022679"/>
    </source>
</evidence>
<dbReference type="Gene3D" id="1.10.287.130">
    <property type="match status" value="1"/>
</dbReference>
<dbReference type="CDD" id="cd00082">
    <property type="entry name" value="HisKA"/>
    <property type="match status" value="1"/>
</dbReference>
<protein>
    <recommendedName>
        <fullName evidence="3">histidine kinase</fullName>
        <ecNumber evidence="3">2.7.13.3</ecNumber>
    </recommendedName>
</protein>
<dbReference type="InterPro" id="IPR003594">
    <property type="entry name" value="HATPase_dom"/>
</dbReference>
<dbReference type="InterPro" id="IPR005467">
    <property type="entry name" value="His_kinase_dom"/>
</dbReference>
<dbReference type="InterPro" id="IPR004358">
    <property type="entry name" value="Sig_transdc_His_kin-like_C"/>
</dbReference>
<keyword evidence="10" id="KW-1133">Transmembrane helix</keyword>
<evidence type="ECO:0000256" key="10">
    <source>
        <dbReference type="SAM" id="Phobius"/>
    </source>
</evidence>
<dbReference type="SMART" id="SM00304">
    <property type="entry name" value="HAMP"/>
    <property type="match status" value="1"/>
</dbReference>
<keyword evidence="4" id="KW-1003">Cell membrane</keyword>
<dbReference type="PROSITE" id="PS50109">
    <property type="entry name" value="HIS_KIN"/>
    <property type="match status" value="1"/>
</dbReference>
<reference evidence="13" key="2">
    <citation type="journal article" date="2022" name="Syst. Appl. Microbiol.">
        <title>Physiological and genomic characterisation of Luteimonas fraxinea sp. nov., a bacterial species associated with trees tolerant to ash dieback.</title>
        <authorList>
            <person name="Ulrich K."/>
            <person name="Becker R."/>
            <person name="Behrendt U."/>
            <person name="Kube M."/>
            <person name="Schneck V."/>
            <person name="Ulrich A."/>
        </authorList>
    </citation>
    <scope>NUCLEOTIDE SEQUENCE</scope>
    <source>
        <strain evidence="13">A1P009</strain>
    </source>
</reference>
<dbReference type="InterPro" id="IPR050980">
    <property type="entry name" value="2C_sensor_his_kinase"/>
</dbReference>
<keyword evidence="14" id="KW-1185">Reference proteome</keyword>
<feature type="transmembrane region" description="Helical" evidence="10">
    <location>
        <begin position="12"/>
        <end position="32"/>
    </location>
</feature>
<evidence type="ECO:0000313" key="13">
    <source>
        <dbReference type="EMBL" id="MCD9098055.1"/>
    </source>
</evidence>
<evidence type="ECO:0000256" key="2">
    <source>
        <dbReference type="ARBA" id="ARBA00004651"/>
    </source>
</evidence>
<accession>A0ABS8UEX7</accession>
<evidence type="ECO:0000256" key="4">
    <source>
        <dbReference type="ARBA" id="ARBA00022475"/>
    </source>
</evidence>
<dbReference type="SMART" id="SM00387">
    <property type="entry name" value="HATPase_c"/>
    <property type="match status" value="1"/>
</dbReference>
<evidence type="ECO:0000256" key="8">
    <source>
        <dbReference type="ARBA" id="ARBA00022777"/>
    </source>
</evidence>
<dbReference type="Pfam" id="PF02518">
    <property type="entry name" value="HATPase_c"/>
    <property type="match status" value="1"/>
</dbReference>
<dbReference type="Gene3D" id="6.10.340.10">
    <property type="match status" value="1"/>
</dbReference>
<feature type="domain" description="HAMP" evidence="12">
    <location>
        <begin position="205"/>
        <end position="258"/>
    </location>
</feature>
<keyword evidence="5" id="KW-0597">Phosphoprotein</keyword>
<keyword evidence="6" id="KW-0808">Transferase</keyword>
<comment type="subcellular location">
    <subcellularLocation>
        <location evidence="2">Cell membrane</location>
        <topology evidence="2">Multi-pass membrane protein</topology>
    </subcellularLocation>
</comment>
<dbReference type="PROSITE" id="PS50885">
    <property type="entry name" value="HAMP"/>
    <property type="match status" value="1"/>
</dbReference>
<evidence type="ECO:0000259" key="12">
    <source>
        <dbReference type="PROSITE" id="PS50885"/>
    </source>
</evidence>
<dbReference type="GO" id="GO:0005524">
    <property type="term" value="F:ATP binding"/>
    <property type="evidence" value="ECO:0007669"/>
    <property type="project" value="UniProtKB-KW"/>
</dbReference>
<dbReference type="PANTHER" id="PTHR44936:SF10">
    <property type="entry name" value="SENSOR PROTEIN RSTB"/>
    <property type="match status" value="1"/>
</dbReference>
<dbReference type="InterPro" id="IPR036097">
    <property type="entry name" value="HisK_dim/P_sf"/>
</dbReference>
<dbReference type="RefSeq" id="WP_232137218.1">
    <property type="nucleotide sequence ID" value="NZ_CP089507.1"/>
</dbReference>
<dbReference type="CDD" id="cd06225">
    <property type="entry name" value="HAMP"/>
    <property type="match status" value="1"/>
</dbReference>
<gene>
    <name evidence="13" type="ORF">LTT95_14010</name>
</gene>
<name>A0ABS8UEX7_9GAMM</name>
<organism evidence="13 14">
    <name type="scientific">Luteimonas fraxinea</name>
    <dbReference type="NCBI Taxonomy" id="2901869"/>
    <lineage>
        <taxon>Bacteria</taxon>
        <taxon>Pseudomonadati</taxon>
        <taxon>Pseudomonadota</taxon>
        <taxon>Gammaproteobacteria</taxon>
        <taxon>Lysobacterales</taxon>
        <taxon>Lysobacteraceae</taxon>
        <taxon>Luteimonas</taxon>
    </lineage>
</organism>
<evidence type="ECO:0000256" key="1">
    <source>
        <dbReference type="ARBA" id="ARBA00000085"/>
    </source>
</evidence>
<evidence type="ECO:0000256" key="5">
    <source>
        <dbReference type="ARBA" id="ARBA00022553"/>
    </source>
</evidence>
<dbReference type="Pfam" id="PF00672">
    <property type="entry name" value="HAMP"/>
    <property type="match status" value="1"/>
</dbReference>
<dbReference type="EMBL" id="JAJQKU010000004">
    <property type="protein sequence ID" value="MCD9098055.1"/>
    <property type="molecule type" value="Genomic_DNA"/>
</dbReference>
<feature type="transmembrane region" description="Helical" evidence="10">
    <location>
        <begin position="185"/>
        <end position="204"/>
    </location>
</feature>
<comment type="caution">
    <text evidence="13">The sequence shown here is derived from an EMBL/GenBank/DDBJ whole genome shotgun (WGS) entry which is preliminary data.</text>
</comment>